<dbReference type="InterPro" id="IPR005467">
    <property type="entry name" value="His_kinase_dom"/>
</dbReference>
<keyword evidence="12" id="KW-1133">Transmembrane helix</keyword>
<evidence type="ECO:0000256" key="12">
    <source>
        <dbReference type="SAM" id="Phobius"/>
    </source>
</evidence>
<keyword evidence="8 15" id="KW-0418">Kinase</keyword>
<dbReference type="PANTHER" id="PTHR34220:SF7">
    <property type="entry name" value="SENSOR HISTIDINE KINASE YPDA"/>
    <property type="match status" value="1"/>
</dbReference>
<keyword evidence="12" id="KW-0812">Transmembrane</keyword>
<dbReference type="PROSITE" id="PS50885">
    <property type="entry name" value="HAMP"/>
    <property type="match status" value="1"/>
</dbReference>
<keyword evidence="6" id="KW-0808">Transferase</keyword>
<dbReference type="SMART" id="SM00387">
    <property type="entry name" value="HATPase_c"/>
    <property type="match status" value="1"/>
</dbReference>
<keyword evidence="16" id="KW-1185">Reference proteome</keyword>
<keyword evidence="5" id="KW-0597">Phosphoprotein</keyword>
<dbReference type="GO" id="GO:0005524">
    <property type="term" value="F:ATP binding"/>
    <property type="evidence" value="ECO:0007669"/>
    <property type="project" value="UniProtKB-KW"/>
</dbReference>
<dbReference type="SUPFAM" id="SSF158472">
    <property type="entry name" value="HAMP domain-like"/>
    <property type="match status" value="1"/>
</dbReference>
<dbReference type="SMART" id="SM00304">
    <property type="entry name" value="HAMP"/>
    <property type="match status" value="1"/>
</dbReference>
<organism evidence="15 16">
    <name type="scientific">Terrihalobacillus insolitus</name>
    <dbReference type="NCBI Taxonomy" id="2950438"/>
    <lineage>
        <taxon>Bacteria</taxon>
        <taxon>Bacillati</taxon>
        <taxon>Bacillota</taxon>
        <taxon>Bacilli</taxon>
        <taxon>Bacillales</taxon>
        <taxon>Bacillaceae</taxon>
        <taxon>Terrihalobacillus</taxon>
    </lineage>
</organism>
<dbReference type="PROSITE" id="PS50109">
    <property type="entry name" value="HIS_KIN"/>
    <property type="match status" value="1"/>
</dbReference>
<evidence type="ECO:0000256" key="9">
    <source>
        <dbReference type="ARBA" id="ARBA00022840"/>
    </source>
</evidence>
<keyword evidence="7" id="KW-0547">Nucleotide-binding</keyword>
<dbReference type="GO" id="GO:0005886">
    <property type="term" value="C:plasma membrane"/>
    <property type="evidence" value="ECO:0007669"/>
    <property type="project" value="UniProtKB-SubCell"/>
</dbReference>
<evidence type="ECO:0000256" key="7">
    <source>
        <dbReference type="ARBA" id="ARBA00022741"/>
    </source>
</evidence>
<dbReference type="AlphaFoldDB" id="A0A9X3WQX1"/>
<dbReference type="Proteomes" id="UP001145050">
    <property type="component" value="Unassembled WGS sequence"/>
</dbReference>
<sequence length="479" mass="55318">MIRIRTKLLVFLMILVVLLNGVAYFLYQNSKQSINEYNRILNRLYLLNEISQKTDDVYDRLNAYLVEQTPEYYQPYLDARLALKEQQSRLRMIENKDNYLTIENYDNMITSFLEKGAIVSGAFQEGKINQYATHLSQAENIAQFIRETTLELLNEELTRYQAFYRDVNQKSAYFQSMGIFVFITTFLLCALFVIWFSRGITRPIGRLITVAKEISKGKFDGKPVEISTKDEFRFLTNTFNDMRANIHRLVEEVKQKSELDRLLKEMELKSLQNQINPHFLFNILNTVSRTAYLEGANRTNELIESTASLLRHNLSNLDRPTTLGKEVDIVRDYFFLQKARFGDRIEFVTEMEESCLSVSVPNMTLQPIVENAFIHGIESIEEGGKIKLSIKWKKSDVIVEITDNGAGMEDEIKNRLLRDEEKEEGITEGHGHSTGIGVRNVIKRLQLFYQQDGLFDIESAVGQGTTVTLKLPSKSKGEK</sequence>
<comment type="catalytic activity">
    <reaction evidence="1">
        <text>ATP + protein L-histidine = ADP + protein N-phospho-L-histidine.</text>
        <dbReference type="EC" id="2.7.13.3"/>
    </reaction>
</comment>
<keyword evidence="9" id="KW-0067">ATP-binding</keyword>
<feature type="domain" description="HAMP" evidence="14">
    <location>
        <begin position="198"/>
        <end position="251"/>
    </location>
</feature>
<evidence type="ECO:0000256" key="2">
    <source>
        <dbReference type="ARBA" id="ARBA00004651"/>
    </source>
</evidence>
<evidence type="ECO:0000256" key="4">
    <source>
        <dbReference type="ARBA" id="ARBA00022475"/>
    </source>
</evidence>
<keyword evidence="4" id="KW-1003">Cell membrane</keyword>
<gene>
    <name evidence="15" type="ORF">NC797_01710</name>
</gene>
<evidence type="ECO:0000313" key="16">
    <source>
        <dbReference type="Proteomes" id="UP001145050"/>
    </source>
</evidence>
<dbReference type="EMBL" id="JAMQKB010000001">
    <property type="protein sequence ID" value="MDC3423223.1"/>
    <property type="molecule type" value="Genomic_DNA"/>
</dbReference>
<keyword evidence="11 12" id="KW-0472">Membrane</keyword>
<feature type="domain" description="Histidine kinase" evidence="13">
    <location>
        <begin position="296"/>
        <end position="475"/>
    </location>
</feature>
<reference evidence="15" key="1">
    <citation type="submission" date="2022-06" db="EMBL/GenBank/DDBJ databases">
        <title>Aquibacillus sp. a new bacterium isolated from soil saline samples.</title>
        <authorList>
            <person name="Galisteo C."/>
            <person name="De La Haba R."/>
            <person name="Sanchez-Porro C."/>
            <person name="Ventosa A."/>
        </authorList>
    </citation>
    <scope>NUCLEOTIDE SEQUENCE</scope>
    <source>
        <strain evidence="15">3ASR75-11</strain>
    </source>
</reference>
<dbReference type="EC" id="2.7.13.3" evidence="3"/>
<dbReference type="Pfam" id="PF02518">
    <property type="entry name" value="HATPase_c"/>
    <property type="match status" value="1"/>
</dbReference>
<dbReference type="InterPro" id="IPR003660">
    <property type="entry name" value="HAMP_dom"/>
</dbReference>
<feature type="transmembrane region" description="Helical" evidence="12">
    <location>
        <begin position="173"/>
        <end position="196"/>
    </location>
</feature>
<dbReference type="InterPro" id="IPR050640">
    <property type="entry name" value="Bact_2-comp_sensor_kinase"/>
</dbReference>
<dbReference type="PANTHER" id="PTHR34220">
    <property type="entry name" value="SENSOR HISTIDINE KINASE YPDA"/>
    <property type="match status" value="1"/>
</dbReference>
<evidence type="ECO:0000259" key="14">
    <source>
        <dbReference type="PROSITE" id="PS50885"/>
    </source>
</evidence>
<keyword evidence="10" id="KW-0902">Two-component regulatory system</keyword>
<dbReference type="InterPro" id="IPR004358">
    <property type="entry name" value="Sig_transdc_His_kin-like_C"/>
</dbReference>
<evidence type="ECO:0000256" key="6">
    <source>
        <dbReference type="ARBA" id="ARBA00022679"/>
    </source>
</evidence>
<dbReference type="InterPro" id="IPR010559">
    <property type="entry name" value="Sig_transdc_His_kin_internal"/>
</dbReference>
<comment type="caution">
    <text evidence="15">The sequence shown here is derived from an EMBL/GenBank/DDBJ whole genome shotgun (WGS) entry which is preliminary data.</text>
</comment>
<evidence type="ECO:0000256" key="5">
    <source>
        <dbReference type="ARBA" id="ARBA00022553"/>
    </source>
</evidence>
<protein>
    <recommendedName>
        <fullName evidence="3">histidine kinase</fullName>
        <ecNumber evidence="3">2.7.13.3</ecNumber>
    </recommendedName>
</protein>
<evidence type="ECO:0000256" key="8">
    <source>
        <dbReference type="ARBA" id="ARBA00022777"/>
    </source>
</evidence>
<evidence type="ECO:0000259" key="13">
    <source>
        <dbReference type="PROSITE" id="PS50109"/>
    </source>
</evidence>
<dbReference type="Gene3D" id="6.10.340.10">
    <property type="match status" value="1"/>
</dbReference>
<dbReference type="Pfam" id="PF00672">
    <property type="entry name" value="HAMP"/>
    <property type="match status" value="1"/>
</dbReference>
<dbReference type="Gene3D" id="3.30.565.10">
    <property type="entry name" value="Histidine kinase-like ATPase, C-terminal domain"/>
    <property type="match status" value="1"/>
</dbReference>
<dbReference type="Pfam" id="PF06580">
    <property type="entry name" value="His_kinase"/>
    <property type="match status" value="1"/>
</dbReference>
<dbReference type="GO" id="GO:0000155">
    <property type="term" value="F:phosphorelay sensor kinase activity"/>
    <property type="evidence" value="ECO:0007669"/>
    <property type="project" value="InterPro"/>
</dbReference>
<evidence type="ECO:0000256" key="11">
    <source>
        <dbReference type="ARBA" id="ARBA00023136"/>
    </source>
</evidence>
<evidence type="ECO:0000313" key="15">
    <source>
        <dbReference type="EMBL" id="MDC3423223.1"/>
    </source>
</evidence>
<accession>A0A9X3WQX1</accession>
<proteinExistence type="predicted"/>
<dbReference type="CDD" id="cd06225">
    <property type="entry name" value="HAMP"/>
    <property type="match status" value="1"/>
</dbReference>
<dbReference type="SUPFAM" id="SSF55874">
    <property type="entry name" value="ATPase domain of HSP90 chaperone/DNA topoisomerase II/histidine kinase"/>
    <property type="match status" value="1"/>
</dbReference>
<dbReference type="PRINTS" id="PR00344">
    <property type="entry name" value="BCTRLSENSOR"/>
</dbReference>
<evidence type="ECO:0000256" key="10">
    <source>
        <dbReference type="ARBA" id="ARBA00023012"/>
    </source>
</evidence>
<dbReference type="InterPro" id="IPR036890">
    <property type="entry name" value="HATPase_C_sf"/>
</dbReference>
<evidence type="ECO:0000256" key="3">
    <source>
        <dbReference type="ARBA" id="ARBA00012438"/>
    </source>
</evidence>
<comment type="subcellular location">
    <subcellularLocation>
        <location evidence="2">Cell membrane</location>
        <topology evidence="2">Multi-pass membrane protein</topology>
    </subcellularLocation>
</comment>
<evidence type="ECO:0000256" key="1">
    <source>
        <dbReference type="ARBA" id="ARBA00000085"/>
    </source>
</evidence>
<name>A0A9X3WQX1_9BACI</name>
<dbReference type="InterPro" id="IPR003594">
    <property type="entry name" value="HATPase_dom"/>
</dbReference>
<dbReference type="RefSeq" id="WP_272434893.1">
    <property type="nucleotide sequence ID" value="NZ_JAMQKB010000001.1"/>
</dbReference>